<dbReference type="CDD" id="cd08946">
    <property type="entry name" value="SDR_e"/>
    <property type="match status" value="1"/>
</dbReference>
<proteinExistence type="inferred from homology"/>
<protein>
    <submittedName>
        <fullName evidence="5">UDP-glucose 4-epimerase</fullName>
        <ecNumber evidence="5">5.1.3.2</ecNumber>
    </submittedName>
</protein>
<dbReference type="AlphaFoldDB" id="A0A6J4VEK4"/>
<keyword evidence="3" id="KW-0520">NAD</keyword>
<accession>A0A6J4VEK4</accession>
<dbReference type="InterPro" id="IPR036291">
    <property type="entry name" value="NAD(P)-bd_dom_sf"/>
</dbReference>
<comment type="similarity">
    <text evidence="1">Belongs to the NAD(P)-dependent epimerase/dehydratase family.</text>
</comment>
<organism evidence="5">
    <name type="scientific">uncultured Thermomicrobiales bacterium</name>
    <dbReference type="NCBI Taxonomy" id="1645740"/>
    <lineage>
        <taxon>Bacteria</taxon>
        <taxon>Pseudomonadati</taxon>
        <taxon>Thermomicrobiota</taxon>
        <taxon>Thermomicrobia</taxon>
        <taxon>Thermomicrobiales</taxon>
        <taxon>environmental samples</taxon>
    </lineage>
</organism>
<keyword evidence="2" id="KW-0560">Oxidoreductase</keyword>
<dbReference type="Gene3D" id="3.40.50.720">
    <property type="entry name" value="NAD(P)-binding Rossmann-like Domain"/>
    <property type="match status" value="1"/>
</dbReference>
<dbReference type="GO" id="GO:0016491">
    <property type="term" value="F:oxidoreductase activity"/>
    <property type="evidence" value="ECO:0007669"/>
    <property type="project" value="UniProtKB-KW"/>
</dbReference>
<dbReference type="EC" id="5.1.3.2" evidence="5"/>
<dbReference type="InterPro" id="IPR001509">
    <property type="entry name" value="Epimerase_deHydtase"/>
</dbReference>
<evidence type="ECO:0000256" key="1">
    <source>
        <dbReference type="ARBA" id="ARBA00007637"/>
    </source>
</evidence>
<dbReference type="Pfam" id="PF01370">
    <property type="entry name" value="Epimerase"/>
    <property type="match status" value="1"/>
</dbReference>
<feature type="domain" description="NAD-dependent epimerase/dehydratase" evidence="4">
    <location>
        <begin position="13"/>
        <end position="172"/>
    </location>
</feature>
<dbReference type="EMBL" id="CADCWM010000705">
    <property type="protein sequence ID" value="CAA9577066.1"/>
    <property type="molecule type" value="Genomic_DNA"/>
</dbReference>
<gene>
    <name evidence="5" type="ORF">AVDCRST_MAG88-2921</name>
</gene>
<evidence type="ECO:0000259" key="4">
    <source>
        <dbReference type="Pfam" id="PF01370"/>
    </source>
</evidence>
<dbReference type="SUPFAM" id="SSF51735">
    <property type="entry name" value="NAD(P)-binding Rossmann-fold domains"/>
    <property type="match status" value="1"/>
</dbReference>
<evidence type="ECO:0000313" key="5">
    <source>
        <dbReference type="EMBL" id="CAA9577066.1"/>
    </source>
</evidence>
<evidence type="ECO:0000256" key="2">
    <source>
        <dbReference type="ARBA" id="ARBA00023002"/>
    </source>
</evidence>
<dbReference type="GO" id="GO:0003978">
    <property type="term" value="F:UDP-glucose 4-epimerase activity"/>
    <property type="evidence" value="ECO:0007669"/>
    <property type="project" value="UniProtKB-EC"/>
</dbReference>
<dbReference type="PANTHER" id="PTHR43103">
    <property type="entry name" value="NUCLEOSIDE-DIPHOSPHATE-SUGAR EPIMERASE"/>
    <property type="match status" value="1"/>
</dbReference>
<keyword evidence="5" id="KW-0413">Isomerase</keyword>
<evidence type="ECO:0000256" key="3">
    <source>
        <dbReference type="ARBA" id="ARBA00023027"/>
    </source>
</evidence>
<reference evidence="5" key="1">
    <citation type="submission" date="2020-02" db="EMBL/GenBank/DDBJ databases">
        <authorList>
            <person name="Meier V. D."/>
        </authorList>
    </citation>
    <scope>NUCLEOTIDE SEQUENCE</scope>
    <source>
        <strain evidence="5">AVDCRST_MAG88</strain>
    </source>
</reference>
<sequence length="251" mass="27241">MQEQDVVAGLRRVLLTGAAGRIGTAFREEMGARYVFRLADRTLDGLAEGRGHETLAFDIADLAACRRACAGIDTVVHLAADPSMRADFYESLLENNFKGTFNIFRAAADGGCRRVVFASSINAVMGYPADVQVKPDDPIRPPNVYGVSKCFGEALGRYFADQEGLSVICVRIGYYDAGGRRGALDPQSLSRYVSPRDLNQLLARCIDAPDVPFAIVHGLSENRFKYLDLTATRALLGYAPEDDAFTLFGGG</sequence>
<name>A0A6J4VEK4_9BACT</name>
<dbReference type="PANTHER" id="PTHR43103:SF5">
    <property type="entry name" value="4-EPIMERASE, PUTATIVE (AFU_ORTHOLOGUE AFUA_7G00360)-RELATED"/>
    <property type="match status" value="1"/>
</dbReference>